<accession>A0ACC1IA12</accession>
<evidence type="ECO:0000313" key="1">
    <source>
        <dbReference type="EMBL" id="KAJ1890905.1"/>
    </source>
</evidence>
<organism evidence="1 2">
    <name type="scientific">Kickxella alabastrina</name>
    <dbReference type="NCBI Taxonomy" id="61397"/>
    <lineage>
        <taxon>Eukaryota</taxon>
        <taxon>Fungi</taxon>
        <taxon>Fungi incertae sedis</taxon>
        <taxon>Zoopagomycota</taxon>
        <taxon>Kickxellomycotina</taxon>
        <taxon>Kickxellomycetes</taxon>
        <taxon>Kickxellales</taxon>
        <taxon>Kickxellaceae</taxon>
        <taxon>Kickxella</taxon>
    </lineage>
</organism>
<name>A0ACC1IA12_9FUNG</name>
<sequence>MPREQQSWPERAADKWHKHPARNCNPYIGVPDGWLEPSSAAVVEDCRNQRPEGPKWQSVVEVSEKEQKLMILSGRVLRKVAIRKRRQLLYKDCWKPRCSMQIAKEKALRISPATRRRRMRKEQPLLERASGTPKWPQAMQGQTAEFRKSCHKLVRAWSHGNIKRAELREDRGSNPTL</sequence>
<gene>
    <name evidence="1" type="ORF">LPJ66_007215</name>
</gene>
<evidence type="ECO:0000313" key="2">
    <source>
        <dbReference type="Proteomes" id="UP001150581"/>
    </source>
</evidence>
<keyword evidence="2" id="KW-1185">Reference proteome</keyword>
<dbReference type="Proteomes" id="UP001150581">
    <property type="component" value="Unassembled WGS sequence"/>
</dbReference>
<dbReference type="EMBL" id="JANBPG010001254">
    <property type="protein sequence ID" value="KAJ1890905.1"/>
    <property type="molecule type" value="Genomic_DNA"/>
</dbReference>
<protein>
    <submittedName>
        <fullName evidence="1">Uncharacterized protein</fullName>
    </submittedName>
</protein>
<comment type="caution">
    <text evidence="1">The sequence shown here is derived from an EMBL/GenBank/DDBJ whole genome shotgun (WGS) entry which is preliminary data.</text>
</comment>
<proteinExistence type="predicted"/>
<reference evidence="1" key="1">
    <citation type="submission" date="2022-07" db="EMBL/GenBank/DDBJ databases">
        <title>Phylogenomic reconstructions and comparative analyses of Kickxellomycotina fungi.</title>
        <authorList>
            <person name="Reynolds N.K."/>
            <person name="Stajich J.E."/>
            <person name="Barry K."/>
            <person name="Grigoriev I.V."/>
            <person name="Crous P."/>
            <person name="Smith M.E."/>
        </authorList>
    </citation>
    <scope>NUCLEOTIDE SEQUENCE</scope>
    <source>
        <strain evidence="1">Benny 63K</strain>
    </source>
</reference>